<dbReference type="GO" id="GO:0005829">
    <property type="term" value="C:cytosol"/>
    <property type="evidence" value="ECO:0007669"/>
    <property type="project" value="UniProtKB-ARBA"/>
</dbReference>
<dbReference type="AlphaFoldDB" id="B8BS79"/>
<evidence type="ECO:0000313" key="12">
    <source>
        <dbReference type="EMBL" id="EED96080.1"/>
    </source>
</evidence>
<dbReference type="eggNOG" id="ENOG502QSVF">
    <property type="taxonomic scope" value="Eukaryota"/>
</dbReference>
<dbReference type="InterPro" id="IPR001059">
    <property type="entry name" value="Transl_elong_P/YeiP_cen"/>
</dbReference>
<dbReference type="GO" id="GO:0003746">
    <property type="term" value="F:translation elongation factor activity"/>
    <property type="evidence" value="ECO:0000318"/>
    <property type="project" value="GO_Central"/>
</dbReference>
<comment type="pathway">
    <text evidence="3">Protein biosynthesis; polypeptide chain elongation.</text>
</comment>
<dbReference type="PaxDb" id="35128-Thaps1889"/>
<name>B8BS79_THAPS</name>
<evidence type="ECO:0000256" key="3">
    <source>
        <dbReference type="ARBA" id="ARBA00004815"/>
    </source>
</evidence>
<evidence type="ECO:0000256" key="9">
    <source>
        <dbReference type="ARBA" id="ARBA00022917"/>
    </source>
</evidence>
<dbReference type="NCBIfam" id="NF001810">
    <property type="entry name" value="PRK00529.1"/>
    <property type="match status" value="1"/>
</dbReference>
<dbReference type="SMART" id="SM01185">
    <property type="entry name" value="EFP"/>
    <property type="match status" value="1"/>
</dbReference>
<comment type="similarity">
    <text evidence="4">Belongs to the elongation factor P family.</text>
</comment>
<evidence type="ECO:0000256" key="4">
    <source>
        <dbReference type="ARBA" id="ARBA00009479"/>
    </source>
</evidence>
<dbReference type="SUPFAM" id="SSF50249">
    <property type="entry name" value="Nucleic acid-binding proteins"/>
    <property type="match status" value="2"/>
</dbReference>
<keyword evidence="6" id="KW-0150">Chloroplast</keyword>
<dbReference type="KEGG" id="tps:THAPSDRAFT_1889"/>
<gene>
    <name evidence="12" type="ORF">THAPSDRAFT_1889</name>
</gene>
<dbReference type="FunFam" id="2.40.50.140:FF:000004">
    <property type="entry name" value="Elongation factor P"/>
    <property type="match status" value="1"/>
</dbReference>
<dbReference type="InterPro" id="IPR015365">
    <property type="entry name" value="Elong-fact-P_C"/>
</dbReference>
<dbReference type="PANTHER" id="PTHR30053">
    <property type="entry name" value="ELONGATION FACTOR P"/>
    <property type="match status" value="1"/>
</dbReference>
<dbReference type="Pfam" id="PF09285">
    <property type="entry name" value="Elong-fact-P_C"/>
    <property type="match status" value="1"/>
</dbReference>
<dbReference type="Gene3D" id="2.30.30.30">
    <property type="match status" value="1"/>
</dbReference>
<dbReference type="FunFam" id="2.40.50.140:FF:000009">
    <property type="entry name" value="Elongation factor P"/>
    <property type="match status" value="1"/>
</dbReference>
<evidence type="ECO:0008006" key="14">
    <source>
        <dbReference type="Google" id="ProtNLM"/>
    </source>
</evidence>
<dbReference type="Pfam" id="PF01132">
    <property type="entry name" value="EFP"/>
    <property type="match status" value="1"/>
</dbReference>
<dbReference type="Pfam" id="PF08207">
    <property type="entry name" value="EFP_N"/>
    <property type="match status" value="1"/>
</dbReference>
<evidence type="ECO:0000256" key="1">
    <source>
        <dbReference type="ARBA" id="ARBA00004229"/>
    </source>
</evidence>
<feature type="domain" description="Translation elongation factor P/YeiP central" evidence="11">
    <location>
        <begin position="153"/>
        <end position="208"/>
    </location>
</feature>
<dbReference type="CDD" id="cd04470">
    <property type="entry name" value="S1_EF-P_repeat_1"/>
    <property type="match status" value="1"/>
</dbReference>
<dbReference type="PANTHER" id="PTHR30053:SF14">
    <property type="entry name" value="TRANSLATION ELONGATION FACTOR KOW-LIKE DOMAIN-CONTAINING PROTEIN"/>
    <property type="match status" value="1"/>
</dbReference>
<evidence type="ECO:0000313" key="13">
    <source>
        <dbReference type="Proteomes" id="UP000001449"/>
    </source>
</evidence>
<evidence type="ECO:0000256" key="6">
    <source>
        <dbReference type="ARBA" id="ARBA00022528"/>
    </source>
</evidence>
<evidence type="ECO:0000256" key="5">
    <source>
        <dbReference type="ARBA" id="ARBA00022490"/>
    </source>
</evidence>
<dbReference type="NCBIfam" id="TIGR00038">
    <property type="entry name" value="efp"/>
    <property type="match status" value="1"/>
</dbReference>
<dbReference type="CDD" id="cd05794">
    <property type="entry name" value="S1_EF-P_repeat_2"/>
    <property type="match status" value="1"/>
</dbReference>
<dbReference type="SUPFAM" id="SSF50104">
    <property type="entry name" value="Translation proteins SH3-like domain"/>
    <property type="match status" value="1"/>
</dbReference>
<dbReference type="InterPro" id="IPR013852">
    <property type="entry name" value="Transl_elong_P/YeiP_CS"/>
</dbReference>
<protein>
    <recommendedName>
        <fullName evidence="14">Elongation factor P</fullName>
    </recommendedName>
</protein>
<reference evidence="12 13" key="2">
    <citation type="journal article" date="2008" name="Nature">
        <title>The Phaeodactylum genome reveals the evolutionary history of diatom genomes.</title>
        <authorList>
            <person name="Bowler C."/>
            <person name="Allen A.E."/>
            <person name="Badger J.H."/>
            <person name="Grimwood J."/>
            <person name="Jabbari K."/>
            <person name="Kuo A."/>
            <person name="Maheswari U."/>
            <person name="Martens C."/>
            <person name="Maumus F."/>
            <person name="Otillar R.P."/>
            <person name="Rayko E."/>
            <person name="Salamov A."/>
            <person name="Vandepoele K."/>
            <person name="Beszteri B."/>
            <person name="Gruber A."/>
            <person name="Heijde M."/>
            <person name="Katinka M."/>
            <person name="Mock T."/>
            <person name="Valentin K."/>
            <person name="Verret F."/>
            <person name="Berges J.A."/>
            <person name="Brownlee C."/>
            <person name="Cadoret J.P."/>
            <person name="Chiovitti A."/>
            <person name="Choi C.J."/>
            <person name="Coesel S."/>
            <person name="De Martino A."/>
            <person name="Detter J.C."/>
            <person name="Durkin C."/>
            <person name="Falciatore A."/>
            <person name="Fournet J."/>
            <person name="Haruta M."/>
            <person name="Huysman M.J."/>
            <person name="Jenkins B.D."/>
            <person name="Jiroutova K."/>
            <person name="Jorgensen R.E."/>
            <person name="Joubert Y."/>
            <person name="Kaplan A."/>
            <person name="Kroger N."/>
            <person name="Kroth P.G."/>
            <person name="La Roche J."/>
            <person name="Lindquist E."/>
            <person name="Lommer M."/>
            <person name="Martin-Jezequel V."/>
            <person name="Lopez P.J."/>
            <person name="Lucas S."/>
            <person name="Mangogna M."/>
            <person name="McGinnis K."/>
            <person name="Medlin L.K."/>
            <person name="Montsant A."/>
            <person name="Oudot-Le Secq M.P."/>
            <person name="Napoli C."/>
            <person name="Obornik M."/>
            <person name="Parker M.S."/>
            <person name="Petit J.L."/>
            <person name="Porcel B.M."/>
            <person name="Poulsen N."/>
            <person name="Robison M."/>
            <person name="Rychlewski L."/>
            <person name="Rynearson T.A."/>
            <person name="Schmutz J."/>
            <person name="Shapiro H."/>
            <person name="Siaut M."/>
            <person name="Stanley M."/>
            <person name="Sussman M.R."/>
            <person name="Taylor A.R."/>
            <person name="Vardi A."/>
            <person name="von Dassow P."/>
            <person name="Vyverman W."/>
            <person name="Willis A."/>
            <person name="Wyrwicz L.S."/>
            <person name="Rokhsar D.S."/>
            <person name="Weissenbach J."/>
            <person name="Armbrust E.V."/>
            <person name="Green B.R."/>
            <person name="Van de Peer Y."/>
            <person name="Grigoriev I.V."/>
        </authorList>
    </citation>
    <scope>NUCLEOTIDE SEQUENCE [LARGE SCALE GENOMIC DNA]</scope>
    <source>
        <strain evidence="12 13">CCMP1335</strain>
    </source>
</reference>
<dbReference type="GO" id="GO:0043043">
    <property type="term" value="P:peptide biosynthetic process"/>
    <property type="evidence" value="ECO:0007669"/>
    <property type="project" value="InterPro"/>
</dbReference>
<dbReference type="OMA" id="WSVVEFQ"/>
<evidence type="ECO:0000256" key="8">
    <source>
        <dbReference type="ARBA" id="ARBA00022768"/>
    </source>
</evidence>
<dbReference type="FunFam" id="2.30.30.30:FF:000003">
    <property type="entry name" value="Elongation factor P"/>
    <property type="match status" value="1"/>
</dbReference>
<feature type="domain" description="Elongation factor P C-terminal" evidence="10">
    <location>
        <begin position="216"/>
        <end position="271"/>
    </location>
</feature>
<evidence type="ECO:0000256" key="2">
    <source>
        <dbReference type="ARBA" id="ARBA00004496"/>
    </source>
</evidence>
<evidence type="ECO:0000259" key="10">
    <source>
        <dbReference type="SMART" id="SM00841"/>
    </source>
</evidence>
<dbReference type="InterPro" id="IPR020599">
    <property type="entry name" value="Transl_elong_fac_P/YeiP"/>
</dbReference>
<keyword evidence="7" id="KW-0934">Plastid</keyword>
<comment type="subcellular location">
    <subcellularLocation>
        <location evidence="2">Cytoplasm</location>
    </subcellularLocation>
    <subcellularLocation>
        <location evidence="1">Plastid</location>
        <location evidence="1">Chloroplast</location>
    </subcellularLocation>
</comment>
<dbReference type="HOGENOM" id="CLU_074944_0_2_1"/>
<dbReference type="GO" id="GO:0005737">
    <property type="term" value="C:cytoplasm"/>
    <property type="evidence" value="ECO:0000318"/>
    <property type="project" value="GO_Central"/>
</dbReference>
<keyword evidence="13" id="KW-1185">Reference proteome</keyword>
<sequence length="272" mass="30303">MLWRQRMKLVVTTESIPPPSSLATSAVPPSPPQIPLLLHSQLLLSEPTQQNKIMLARSLLISTCISSALAFAPVNTVHRPTSSLSVAVDTSDIKNGLTVELDGEPYKVLNFSIMKQARGAAKTTIKFKNLKRGTTIENTYRSGEKFETAEITRKPSQYTYEDESGNYYFMDMESFEEVMVESKNVEDQKDWISEGMELDLIYFKGEVIEVRVPSPFVFEVVETEPNVKGNTSQGYTKPAVLSCGATISVPGFVEQGSMIKVDTEKGEYIERI</sequence>
<dbReference type="InterPro" id="IPR014722">
    <property type="entry name" value="Rib_uL2_dom2"/>
</dbReference>
<dbReference type="UniPathway" id="UPA00345"/>
<keyword evidence="5" id="KW-0963">Cytoplasm</keyword>
<dbReference type="InterPro" id="IPR008991">
    <property type="entry name" value="Translation_prot_SH3-like_sf"/>
</dbReference>
<dbReference type="InterPro" id="IPR013185">
    <property type="entry name" value="Transl_elong_KOW-like"/>
</dbReference>
<evidence type="ECO:0000256" key="7">
    <source>
        <dbReference type="ARBA" id="ARBA00022640"/>
    </source>
</evidence>
<accession>B8BS79</accession>
<evidence type="ECO:0000259" key="11">
    <source>
        <dbReference type="SMART" id="SM01185"/>
    </source>
</evidence>
<dbReference type="STRING" id="35128.B8BS79"/>
<reference evidence="12 13" key="1">
    <citation type="journal article" date="2004" name="Science">
        <title>The genome of the diatom Thalassiosira pseudonana: ecology, evolution, and metabolism.</title>
        <authorList>
            <person name="Armbrust E.V."/>
            <person name="Berges J.A."/>
            <person name="Bowler C."/>
            <person name="Green B.R."/>
            <person name="Martinez D."/>
            <person name="Putnam N.H."/>
            <person name="Zhou S."/>
            <person name="Allen A.E."/>
            <person name="Apt K.E."/>
            <person name="Bechner M."/>
            <person name="Brzezinski M.A."/>
            <person name="Chaal B.K."/>
            <person name="Chiovitti A."/>
            <person name="Davis A.K."/>
            <person name="Demarest M.S."/>
            <person name="Detter J.C."/>
            <person name="Glavina T."/>
            <person name="Goodstein D."/>
            <person name="Hadi M.Z."/>
            <person name="Hellsten U."/>
            <person name="Hildebrand M."/>
            <person name="Jenkins B.D."/>
            <person name="Jurka J."/>
            <person name="Kapitonov V.V."/>
            <person name="Kroger N."/>
            <person name="Lau W.W."/>
            <person name="Lane T.W."/>
            <person name="Larimer F.W."/>
            <person name="Lippmeier J.C."/>
            <person name="Lucas S."/>
            <person name="Medina M."/>
            <person name="Montsant A."/>
            <person name="Obornik M."/>
            <person name="Parker M.S."/>
            <person name="Palenik B."/>
            <person name="Pazour G.J."/>
            <person name="Richardson P.M."/>
            <person name="Rynearson T.A."/>
            <person name="Saito M.A."/>
            <person name="Schwartz D.C."/>
            <person name="Thamatrakoln K."/>
            <person name="Valentin K."/>
            <person name="Vardi A."/>
            <person name="Wilkerson F.P."/>
            <person name="Rokhsar D.S."/>
        </authorList>
    </citation>
    <scope>NUCLEOTIDE SEQUENCE [LARGE SCALE GENOMIC DNA]</scope>
    <source>
        <strain evidence="12 13">CCMP1335</strain>
    </source>
</reference>
<dbReference type="InterPro" id="IPR012340">
    <property type="entry name" value="NA-bd_OB-fold"/>
</dbReference>
<dbReference type="GeneID" id="7445100"/>
<keyword evidence="8" id="KW-0251">Elongation factor</keyword>
<proteinExistence type="inferred from homology"/>
<dbReference type="RefSeq" id="XP_002286439.1">
    <property type="nucleotide sequence ID" value="XM_002286403.1"/>
</dbReference>
<dbReference type="InParanoid" id="B8BS79"/>
<keyword evidence="9" id="KW-0648">Protein biosynthesis</keyword>
<dbReference type="Proteomes" id="UP000001449">
    <property type="component" value="Chromosome 1"/>
</dbReference>
<dbReference type="GO" id="GO:0009507">
    <property type="term" value="C:chloroplast"/>
    <property type="evidence" value="ECO:0007669"/>
    <property type="project" value="UniProtKB-SubCell"/>
</dbReference>
<dbReference type="InterPro" id="IPR011768">
    <property type="entry name" value="Transl_elongation_fac_P"/>
</dbReference>
<dbReference type="SMART" id="SM00841">
    <property type="entry name" value="Elong-fact-P_C"/>
    <property type="match status" value="1"/>
</dbReference>
<organism evidence="12 13">
    <name type="scientific">Thalassiosira pseudonana</name>
    <name type="common">Marine diatom</name>
    <name type="synonym">Cyclotella nana</name>
    <dbReference type="NCBI Taxonomy" id="35128"/>
    <lineage>
        <taxon>Eukaryota</taxon>
        <taxon>Sar</taxon>
        <taxon>Stramenopiles</taxon>
        <taxon>Ochrophyta</taxon>
        <taxon>Bacillariophyta</taxon>
        <taxon>Coscinodiscophyceae</taxon>
        <taxon>Thalassiosirophycidae</taxon>
        <taxon>Thalassiosirales</taxon>
        <taxon>Thalassiosiraceae</taxon>
        <taxon>Thalassiosira</taxon>
    </lineage>
</organism>
<dbReference type="PROSITE" id="PS01275">
    <property type="entry name" value="EFP"/>
    <property type="match status" value="1"/>
</dbReference>
<dbReference type="EMBL" id="CM000638">
    <property type="protein sequence ID" value="EED96080.1"/>
    <property type="molecule type" value="Genomic_DNA"/>
</dbReference>
<dbReference type="HAMAP" id="MF_00141">
    <property type="entry name" value="EF_P"/>
    <property type="match status" value="1"/>
</dbReference>
<dbReference type="Gene3D" id="2.40.50.140">
    <property type="entry name" value="Nucleic acid-binding proteins"/>
    <property type="match status" value="2"/>
</dbReference>